<dbReference type="Proteomes" id="UP000290261">
    <property type="component" value="Unassembled WGS sequence"/>
</dbReference>
<evidence type="ECO:0000313" key="4">
    <source>
        <dbReference type="EMBL" id="RYC53030.1"/>
    </source>
</evidence>
<feature type="domain" description="VOC" evidence="3">
    <location>
        <begin position="27"/>
        <end position="167"/>
    </location>
</feature>
<name>A0A444VQW9_9FLAO</name>
<dbReference type="SUPFAM" id="SSF54593">
    <property type="entry name" value="Glyoxalase/Bleomycin resistance protein/Dihydroxybiphenyl dioxygenase"/>
    <property type="match status" value="1"/>
</dbReference>
<keyword evidence="2" id="KW-0732">Signal</keyword>
<dbReference type="Pfam" id="PF00903">
    <property type="entry name" value="Glyoxalase"/>
    <property type="match status" value="1"/>
</dbReference>
<evidence type="ECO:0000313" key="5">
    <source>
        <dbReference type="Proteomes" id="UP000290261"/>
    </source>
</evidence>
<accession>A0A444VQW9</accession>
<dbReference type="InterPro" id="IPR037523">
    <property type="entry name" value="VOC_core"/>
</dbReference>
<feature type="chain" id="PRO_5019068166" description="VOC domain-containing protein" evidence="2">
    <location>
        <begin position="21"/>
        <end position="167"/>
    </location>
</feature>
<keyword evidence="5" id="KW-1185">Reference proteome</keyword>
<keyword evidence="1" id="KW-0479">Metal-binding</keyword>
<dbReference type="PANTHER" id="PTHR43048:SF3">
    <property type="entry name" value="METHYLMALONYL-COA EPIMERASE, MITOCHONDRIAL"/>
    <property type="match status" value="1"/>
</dbReference>
<dbReference type="InterPro" id="IPR004360">
    <property type="entry name" value="Glyas_Fos-R_dOase_dom"/>
</dbReference>
<dbReference type="Gene3D" id="3.10.180.10">
    <property type="entry name" value="2,3-Dihydroxybiphenyl 1,2-Dioxygenase, domain 1"/>
    <property type="match status" value="1"/>
</dbReference>
<evidence type="ECO:0000256" key="2">
    <source>
        <dbReference type="SAM" id="SignalP"/>
    </source>
</evidence>
<dbReference type="GO" id="GO:0046872">
    <property type="term" value="F:metal ion binding"/>
    <property type="evidence" value="ECO:0007669"/>
    <property type="project" value="UniProtKB-KW"/>
</dbReference>
<evidence type="ECO:0000259" key="3">
    <source>
        <dbReference type="PROSITE" id="PS51819"/>
    </source>
</evidence>
<reference evidence="4 5" key="1">
    <citation type="submission" date="2014-04" db="EMBL/GenBank/DDBJ databases">
        <title>Whole genome of Muricauda olearia.</title>
        <authorList>
            <person name="Zhang X.-H."/>
            <person name="Tang K."/>
        </authorList>
    </citation>
    <scope>NUCLEOTIDE SEQUENCE [LARGE SCALE GENOMIC DNA]</scope>
    <source>
        <strain evidence="4 5">Th120</strain>
    </source>
</reference>
<dbReference type="EMBL" id="JJMP01000001">
    <property type="protein sequence ID" value="RYC53030.1"/>
    <property type="molecule type" value="Genomic_DNA"/>
</dbReference>
<dbReference type="AlphaFoldDB" id="A0A444VQW9"/>
<comment type="caution">
    <text evidence="4">The sequence shown here is derived from an EMBL/GenBank/DDBJ whole genome shotgun (WGS) entry which is preliminary data.</text>
</comment>
<dbReference type="GO" id="GO:0004493">
    <property type="term" value="F:methylmalonyl-CoA epimerase activity"/>
    <property type="evidence" value="ECO:0007669"/>
    <property type="project" value="TreeGrafter"/>
</dbReference>
<proteinExistence type="predicted"/>
<protein>
    <recommendedName>
        <fullName evidence="3">VOC domain-containing protein</fullName>
    </recommendedName>
</protein>
<dbReference type="PROSITE" id="PS51819">
    <property type="entry name" value="VOC"/>
    <property type="match status" value="1"/>
</dbReference>
<dbReference type="PANTHER" id="PTHR43048">
    <property type="entry name" value="METHYLMALONYL-COA EPIMERASE"/>
    <property type="match status" value="1"/>
</dbReference>
<dbReference type="InterPro" id="IPR029068">
    <property type="entry name" value="Glyas_Bleomycin-R_OHBP_Dase"/>
</dbReference>
<gene>
    <name evidence="4" type="ORF">DN53_02065</name>
</gene>
<dbReference type="RefSeq" id="WP_129652735.1">
    <property type="nucleotide sequence ID" value="NZ_ML142907.1"/>
</dbReference>
<dbReference type="GO" id="GO:0046491">
    <property type="term" value="P:L-methylmalonyl-CoA metabolic process"/>
    <property type="evidence" value="ECO:0007669"/>
    <property type="project" value="TreeGrafter"/>
</dbReference>
<sequence>MKTHYLFCLILVLTFSSVRAQDDYENLTVSIGVVVSDLEASIEFYTNIMGMEETGELDLNGSFGKASGLTGGRPLLVKILKLKNSPDATEYKLVSFGNDKTRFDKHIQDQNGMQYTTFFIKSTEDIIKRIRENNIEFLGDTPIKLPDGRTFILIQDPDGVFIEIVGH</sequence>
<organism evidence="4 5">
    <name type="scientific">Flagellimonas olearia</name>
    <dbReference type="NCBI Taxonomy" id="552546"/>
    <lineage>
        <taxon>Bacteria</taxon>
        <taxon>Pseudomonadati</taxon>
        <taxon>Bacteroidota</taxon>
        <taxon>Flavobacteriia</taxon>
        <taxon>Flavobacteriales</taxon>
        <taxon>Flavobacteriaceae</taxon>
        <taxon>Flagellimonas</taxon>
    </lineage>
</organism>
<feature type="signal peptide" evidence="2">
    <location>
        <begin position="1"/>
        <end position="20"/>
    </location>
</feature>
<evidence type="ECO:0000256" key="1">
    <source>
        <dbReference type="ARBA" id="ARBA00022723"/>
    </source>
</evidence>
<dbReference type="InterPro" id="IPR051785">
    <property type="entry name" value="MMCE/EMCE_epimerase"/>
</dbReference>